<dbReference type="InterPro" id="IPR043128">
    <property type="entry name" value="Rev_trsase/Diguanyl_cyclase"/>
</dbReference>
<reference evidence="2" key="4">
    <citation type="submission" date="2025-08" db="UniProtKB">
        <authorList>
            <consortium name="Ensembl"/>
        </authorList>
    </citation>
    <scope>IDENTIFICATION</scope>
</reference>
<dbReference type="Gene3D" id="3.30.70.270">
    <property type="match status" value="1"/>
</dbReference>
<reference evidence="3" key="2">
    <citation type="journal article" date="2007" name="PLoS Biol.">
        <title>Survey sequencing and comparative analysis of the elephant shark (Callorhinchus milii) genome.</title>
        <authorList>
            <person name="Venkatesh B."/>
            <person name="Kirkness E.F."/>
            <person name="Loh Y.H."/>
            <person name="Halpern A.L."/>
            <person name="Lee A.P."/>
            <person name="Johnson J."/>
            <person name="Dandona N."/>
            <person name="Viswanathan L.D."/>
            <person name="Tay A."/>
            <person name="Venter J.C."/>
            <person name="Strausberg R.L."/>
            <person name="Brenner S."/>
        </authorList>
    </citation>
    <scope>NUCLEOTIDE SEQUENCE [LARGE SCALE GENOMIC DNA]</scope>
</reference>
<dbReference type="Pfam" id="PF17919">
    <property type="entry name" value="RT_RNaseH_2"/>
    <property type="match status" value="1"/>
</dbReference>
<dbReference type="GeneTree" id="ENSGT00970000193798"/>
<feature type="domain" description="Reverse transcriptase/retrotransposon-derived protein RNase H-like" evidence="1">
    <location>
        <begin position="34"/>
        <end position="116"/>
    </location>
</feature>
<evidence type="ECO:0000313" key="2">
    <source>
        <dbReference type="Ensembl" id="ENSCMIP00000025119.1"/>
    </source>
</evidence>
<protein>
    <recommendedName>
        <fullName evidence="1">Reverse transcriptase/retrotransposon-derived protein RNase H-like domain-containing protein</fullName>
    </recommendedName>
</protein>
<dbReference type="Ensembl" id="ENSCMIT00000025532.1">
    <property type="protein sequence ID" value="ENSCMIP00000025119.1"/>
    <property type="gene ID" value="ENSCMIG00000011056.1"/>
</dbReference>
<reference evidence="2" key="5">
    <citation type="submission" date="2025-09" db="UniProtKB">
        <authorList>
            <consortium name="Ensembl"/>
        </authorList>
    </citation>
    <scope>IDENTIFICATION</scope>
</reference>
<dbReference type="SUPFAM" id="SSF56672">
    <property type="entry name" value="DNA/RNA polymerases"/>
    <property type="match status" value="1"/>
</dbReference>
<dbReference type="Gene3D" id="3.10.20.370">
    <property type="match status" value="1"/>
</dbReference>
<keyword evidence="3" id="KW-1185">Reference proteome</keyword>
<dbReference type="Proteomes" id="UP000314986">
    <property type="component" value="Unassembled WGS sequence"/>
</dbReference>
<dbReference type="AlphaFoldDB" id="A0A4W3I574"/>
<dbReference type="InterPro" id="IPR041577">
    <property type="entry name" value="RT_RNaseH_2"/>
</dbReference>
<dbReference type="PANTHER" id="PTHR33064:SF37">
    <property type="entry name" value="RIBONUCLEASE H"/>
    <property type="match status" value="1"/>
</dbReference>
<dbReference type="PANTHER" id="PTHR33064">
    <property type="entry name" value="POL PROTEIN"/>
    <property type="match status" value="1"/>
</dbReference>
<name>A0A4W3I574_CALMI</name>
<organism evidence="2 3">
    <name type="scientific">Callorhinchus milii</name>
    <name type="common">Ghost shark</name>
    <dbReference type="NCBI Taxonomy" id="7868"/>
    <lineage>
        <taxon>Eukaryota</taxon>
        <taxon>Metazoa</taxon>
        <taxon>Chordata</taxon>
        <taxon>Craniata</taxon>
        <taxon>Vertebrata</taxon>
        <taxon>Chondrichthyes</taxon>
        <taxon>Holocephali</taxon>
        <taxon>Chimaeriformes</taxon>
        <taxon>Callorhinchidae</taxon>
        <taxon>Callorhinchus</taxon>
    </lineage>
</organism>
<evidence type="ECO:0000259" key="1">
    <source>
        <dbReference type="Pfam" id="PF17919"/>
    </source>
</evidence>
<sequence length="122" mass="13306">MANYCRQWISEYAPLSRPLLDISKPESPEPLQRTETANTAFDDLKLALQNAPAPNYEKLFHLFVHEKGGFAQAALTQGHCGKQQPIAYISTKLDPVASALPGCLKAVAATYYAVIQISSGEV</sequence>
<reference evidence="3" key="3">
    <citation type="journal article" date="2014" name="Nature">
        <title>Elephant shark genome provides unique insights into gnathostome evolution.</title>
        <authorList>
            <consortium name="International Elephant Shark Genome Sequencing Consortium"/>
            <person name="Venkatesh B."/>
            <person name="Lee A.P."/>
            <person name="Ravi V."/>
            <person name="Maurya A.K."/>
            <person name="Lian M.M."/>
            <person name="Swann J.B."/>
            <person name="Ohta Y."/>
            <person name="Flajnik M.F."/>
            <person name="Sutoh Y."/>
            <person name="Kasahara M."/>
            <person name="Hoon S."/>
            <person name="Gangu V."/>
            <person name="Roy S.W."/>
            <person name="Irimia M."/>
            <person name="Korzh V."/>
            <person name="Kondrychyn I."/>
            <person name="Lim Z.W."/>
            <person name="Tay B.H."/>
            <person name="Tohari S."/>
            <person name="Kong K.W."/>
            <person name="Ho S."/>
            <person name="Lorente-Galdos B."/>
            <person name="Quilez J."/>
            <person name="Marques-Bonet T."/>
            <person name="Raney B.J."/>
            <person name="Ingham P.W."/>
            <person name="Tay A."/>
            <person name="Hillier L.W."/>
            <person name="Minx P."/>
            <person name="Boehm T."/>
            <person name="Wilson R.K."/>
            <person name="Brenner S."/>
            <person name="Warren W.C."/>
        </authorList>
    </citation>
    <scope>NUCLEOTIDE SEQUENCE [LARGE SCALE GENOMIC DNA]</scope>
</reference>
<dbReference type="InParanoid" id="A0A4W3I574"/>
<evidence type="ECO:0000313" key="3">
    <source>
        <dbReference type="Proteomes" id="UP000314986"/>
    </source>
</evidence>
<proteinExistence type="predicted"/>
<reference evidence="3" key="1">
    <citation type="journal article" date="2006" name="Science">
        <title>Ancient noncoding elements conserved in the human genome.</title>
        <authorList>
            <person name="Venkatesh B."/>
            <person name="Kirkness E.F."/>
            <person name="Loh Y.H."/>
            <person name="Halpern A.L."/>
            <person name="Lee A.P."/>
            <person name="Johnson J."/>
            <person name="Dandona N."/>
            <person name="Viswanathan L.D."/>
            <person name="Tay A."/>
            <person name="Venter J.C."/>
            <person name="Strausberg R.L."/>
            <person name="Brenner S."/>
        </authorList>
    </citation>
    <scope>NUCLEOTIDE SEQUENCE [LARGE SCALE GENOMIC DNA]</scope>
</reference>
<dbReference type="InterPro" id="IPR043502">
    <property type="entry name" value="DNA/RNA_pol_sf"/>
</dbReference>
<dbReference type="InterPro" id="IPR051320">
    <property type="entry name" value="Viral_Replic_Matur_Polypro"/>
</dbReference>
<accession>A0A4W3I574</accession>
<dbReference type="OMA" id="MVSLCDF"/>
<dbReference type="STRING" id="7868.ENSCMIP00000025119"/>